<dbReference type="Proteomes" id="UP001597124">
    <property type="component" value="Unassembled WGS sequence"/>
</dbReference>
<dbReference type="EMBL" id="JBHTIK010000001">
    <property type="protein sequence ID" value="MFD0847117.1"/>
    <property type="molecule type" value="Genomic_DNA"/>
</dbReference>
<evidence type="ECO:0000256" key="2">
    <source>
        <dbReference type="ARBA" id="ARBA00022692"/>
    </source>
</evidence>
<dbReference type="SUPFAM" id="SSF103473">
    <property type="entry name" value="MFS general substrate transporter"/>
    <property type="match status" value="1"/>
</dbReference>
<reference evidence="8" key="1">
    <citation type="journal article" date="2019" name="Int. J. Syst. Evol. Microbiol.">
        <title>The Global Catalogue of Microorganisms (GCM) 10K type strain sequencing project: providing services to taxonomists for standard genome sequencing and annotation.</title>
        <authorList>
            <consortium name="The Broad Institute Genomics Platform"/>
            <consortium name="The Broad Institute Genome Sequencing Center for Infectious Disease"/>
            <person name="Wu L."/>
            <person name="Ma J."/>
        </authorList>
    </citation>
    <scope>NUCLEOTIDE SEQUENCE [LARGE SCALE GENOMIC DNA]</scope>
    <source>
        <strain evidence="8">CCUG 52537</strain>
    </source>
</reference>
<dbReference type="InterPro" id="IPR020846">
    <property type="entry name" value="MFS_dom"/>
</dbReference>
<feature type="transmembrane region" description="Helical" evidence="5">
    <location>
        <begin position="248"/>
        <end position="270"/>
    </location>
</feature>
<feature type="transmembrane region" description="Helical" evidence="5">
    <location>
        <begin position="168"/>
        <end position="193"/>
    </location>
</feature>
<dbReference type="PANTHER" id="PTHR23508:SF10">
    <property type="entry name" value="CARBOXYLIC ACID TRANSPORTER PROTEIN HOMOLOG"/>
    <property type="match status" value="1"/>
</dbReference>
<feature type="domain" description="Major facilitator superfamily (MFS) profile" evidence="6">
    <location>
        <begin position="15"/>
        <end position="400"/>
    </location>
</feature>
<evidence type="ECO:0000256" key="3">
    <source>
        <dbReference type="ARBA" id="ARBA00022989"/>
    </source>
</evidence>
<comment type="subcellular location">
    <subcellularLocation>
        <location evidence="1">Membrane</location>
        <topology evidence="1">Multi-pass membrane protein</topology>
    </subcellularLocation>
</comment>
<feature type="transmembrane region" description="Helical" evidence="5">
    <location>
        <begin position="373"/>
        <end position="395"/>
    </location>
</feature>
<keyword evidence="4 5" id="KW-0472">Membrane</keyword>
<comment type="caution">
    <text evidence="7">The sequence shown here is derived from an EMBL/GenBank/DDBJ whole genome shotgun (WGS) entry which is preliminary data.</text>
</comment>
<feature type="transmembrane region" description="Helical" evidence="5">
    <location>
        <begin position="282"/>
        <end position="302"/>
    </location>
</feature>
<keyword evidence="8" id="KW-1185">Reference proteome</keyword>
<dbReference type="Pfam" id="PF07690">
    <property type="entry name" value="MFS_1"/>
    <property type="match status" value="1"/>
</dbReference>
<dbReference type="RefSeq" id="WP_381485502.1">
    <property type="nucleotide sequence ID" value="NZ_JBHTIK010000001.1"/>
</dbReference>
<evidence type="ECO:0000313" key="7">
    <source>
        <dbReference type="EMBL" id="MFD0847117.1"/>
    </source>
</evidence>
<dbReference type="PANTHER" id="PTHR23508">
    <property type="entry name" value="CARBOXYLIC ACID TRANSPORTER PROTEIN HOMOLOG"/>
    <property type="match status" value="1"/>
</dbReference>
<feature type="transmembrane region" description="Helical" evidence="5">
    <location>
        <begin position="106"/>
        <end position="128"/>
    </location>
</feature>
<evidence type="ECO:0000313" key="8">
    <source>
        <dbReference type="Proteomes" id="UP001597124"/>
    </source>
</evidence>
<evidence type="ECO:0000256" key="5">
    <source>
        <dbReference type="SAM" id="Phobius"/>
    </source>
</evidence>
<dbReference type="InterPro" id="IPR011701">
    <property type="entry name" value="MFS"/>
</dbReference>
<keyword evidence="3 5" id="KW-1133">Transmembrane helix</keyword>
<gene>
    <name evidence="7" type="ORF">ACFQ00_02150</name>
</gene>
<organism evidence="7 8">
    <name type="scientific">Sphingosinicella xenopeptidilytica</name>
    <dbReference type="NCBI Taxonomy" id="364098"/>
    <lineage>
        <taxon>Bacteria</taxon>
        <taxon>Pseudomonadati</taxon>
        <taxon>Pseudomonadota</taxon>
        <taxon>Alphaproteobacteria</taxon>
        <taxon>Sphingomonadales</taxon>
        <taxon>Sphingosinicellaceae</taxon>
        <taxon>Sphingosinicella</taxon>
    </lineage>
</organism>
<proteinExistence type="predicted"/>
<evidence type="ECO:0000256" key="4">
    <source>
        <dbReference type="ARBA" id="ARBA00023136"/>
    </source>
</evidence>
<feature type="transmembrane region" description="Helical" evidence="5">
    <location>
        <begin position="349"/>
        <end position="367"/>
    </location>
</feature>
<dbReference type="Gene3D" id="1.20.1250.20">
    <property type="entry name" value="MFS general substrate transporter like domains"/>
    <property type="match status" value="1"/>
</dbReference>
<feature type="transmembrane region" description="Helical" evidence="5">
    <location>
        <begin position="20"/>
        <end position="39"/>
    </location>
</feature>
<keyword evidence="2 5" id="KW-0812">Transmembrane</keyword>
<evidence type="ECO:0000259" key="6">
    <source>
        <dbReference type="PROSITE" id="PS50850"/>
    </source>
</evidence>
<feature type="transmembrane region" description="Helical" evidence="5">
    <location>
        <begin position="140"/>
        <end position="162"/>
    </location>
</feature>
<feature type="transmembrane region" description="Helical" evidence="5">
    <location>
        <begin position="308"/>
        <end position="328"/>
    </location>
</feature>
<dbReference type="InterPro" id="IPR036259">
    <property type="entry name" value="MFS_trans_sf"/>
</dbReference>
<dbReference type="PROSITE" id="PS50850">
    <property type="entry name" value="MFS"/>
    <property type="match status" value="1"/>
</dbReference>
<sequence length="404" mass="41077">MTRAPESTGTTSKSVATKAFFIAMVDGYDTLMIAFIAPLLAQHWGLTHPQIGGVFAAGYSGAVIGGLAMGPLGDRLGRKPMLVLSLLLAGIATLLCALAETFQSLLVLRFIAGLGLGGAIPAIIALTADFAAPGKRSGTVTLMYIGYPLGAVVGGALTSALLHHGISAIFLGTGIVCLIAAAVGMTMPTYRVAPHSHLGSGMVKLFTAQFAEGRLLPAIALWTGLFSTLMLTYFLVSWTPSILLAEGASPQVAALGPVVLNLGGIVGALITAKAINRFGPYFLNAGFALLGAFAVLVVGQMATGTAPAMIGFLIIGMLLLGAQLNFPAMTADLFPPEVRSAGGGWTAGVGRLGSIVGPLVGGFLMATEMSPRTLLSFAAIPGAVAALAVFAAAILRRKARTAAD</sequence>
<name>A0ABW3C0E3_SPHXN</name>
<protein>
    <submittedName>
        <fullName evidence="7">MFS transporter</fullName>
    </submittedName>
</protein>
<feature type="transmembrane region" description="Helical" evidence="5">
    <location>
        <begin position="81"/>
        <end position="100"/>
    </location>
</feature>
<accession>A0ABW3C0E3</accession>
<feature type="transmembrane region" description="Helical" evidence="5">
    <location>
        <begin position="51"/>
        <end position="69"/>
    </location>
</feature>
<evidence type="ECO:0000256" key="1">
    <source>
        <dbReference type="ARBA" id="ARBA00004141"/>
    </source>
</evidence>
<feature type="transmembrane region" description="Helical" evidence="5">
    <location>
        <begin position="214"/>
        <end position="236"/>
    </location>
</feature>